<dbReference type="RefSeq" id="WP_091006142.1">
    <property type="nucleotide sequence ID" value="NZ_CP041743.1"/>
</dbReference>
<evidence type="ECO:0000256" key="1">
    <source>
        <dbReference type="ARBA" id="ARBA00022962"/>
    </source>
</evidence>
<name>A0A1I3D0Y1_9BURK</name>
<dbReference type="CDD" id="cd01908">
    <property type="entry name" value="YafJ"/>
    <property type="match status" value="1"/>
</dbReference>
<dbReference type="InterPro" id="IPR026869">
    <property type="entry name" value="EgtC-like"/>
</dbReference>
<proteinExistence type="predicted"/>
<evidence type="ECO:0000313" key="4">
    <source>
        <dbReference type="Proteomes" id="UP000199548"/>
    </source>
</evidence>
<feature type="domain" description="Glutamine amidotransferase type-2" evidence="2">
    <location>
        <begin position="2"/>
        <end position="277"/>
    </location>
</feature>
<accession>A0A1I3D0Y1</accession>
<dbReference type="Proteomes" id="UP000199548">
    <property type="component" value="Unassembled WGS sequence"/>
</dbReference>
<dbReference type="Gene3D" id="3.60.20.10">
    <property type="entry name" value="Glutamine Phosphoribosylpyrophosphate, subunit 1, domain 1"/>
    <property type="match status" value="1"/>
</dbReference>
<dbReference type="EMBL" id="FOQU01000001">
    <property type="protein sequence ID" value="SFH80363.1"/>
    <property type="molecule type" value="Genomic_DNA"/>
</dbReference>
<keyword evidence="1 3" id="KW-0315">Glutamine amidotransferase</keyword>
<dbReference type="InterPro" id="IPR052373">
    <property type="entry name" value="Gamma-glu_amide_hydrolase"/>
</dbReference>
<dbReference type="InterPro" id="IPR029055">
    <property type="entry name" value="Ntn_hydrolases_N"/>
</dbReference>
<evidence type="ECO:0000313" key="3">
    <source>
        <dbReference type="EMBL" id="SFH80363.1"/>
    </source>
</evidence>
<dbReference type="GO" id="GO:0016740">
    <property type="term" value="F:transferase activity"/>
    <property type="evidence" value="ECO:0007669"/>
    <property type="project" value="UniProtKB-KW"/>
</dbReference>
<dbReference type="InterPro" id="IPR017932">
    <property type="entry name" value="GATase_2_dom"/>
</dbReference>
<gene>
    <name evidence="3" type="ORF">SAMN05192543_10152</name>
</gene>
<protein>
    <submittedName>
        <fullName evidence="3">Glutamine amidotransferase</fullName>
    </submittedName>
</protein>
<dbReference type="AlphaFoldDB" id="A0A1I3D0Y1"/>
<dbReference type="OrthoDB" id="9804310at2"/>
<dbReference type="PROSITE" id="PS51278">
    <property type="entry name" value="GATASE_TYPE_2"/>
    <property type="match status" value="1"/>
</dbReference>
<dbReference type="SUPFAM" id="SSF56235">
    <property type="entry name" value="N-terminal nucleophile aminohydrolases (Ntn hydrolases)"/>
    <property type="match status" value="1"/>
</dbReference>
<dbReference type="Pfam" id="PF13230">
    <property type="entry name" value="GATase_4"/>
    <property type="match status" value="1"/>
</dbReference>
<dbReference type="STRING" id="420953.SAMN05192543_10152"/>
<evidence type="ECO:0000259" key="2">
    <source>
        <dbReference type="PROSITE" id="PS51278"/>
    </source>
</evidence>
<dbReference type="PANTHER" id="PTHR43187:SF1">
    <property type="entry name" value="GLUTAMINE AMIDOTRANSFERASE DUG3-RELATED"/>
    <property type="match status" value="1"/>
</dbReference>
<keyword evidence="3" id="KW-0808">Transferase</keyword>
<sequence>MCRWLAYTGNPIQLETVLFRAQHSLIDQSLHARLGATTTNGDGFGVGWYGHPTDIPFRYRCVQPAWSDRNLREAARAVRAGRFVAHIRAATDTPVQETNCHPFRHGRWLFVHNGSIRNFPAVRRDLILAVAPELFMGMEGSTDSELMFFLALTFGLEQEPVRALERMVGFVEETGRRHGVEHPITMTVCAMDGERVIAVRYSSETDSRSLFHSTSFRHLHELYPEDPRIKAVGDDAYLVLSEPLVDLPGVWEEVPEATAIVARGEDIQQRIFRPQAG</sequence>
<organism evidence="3 4">
    <name type="scientific">Paraburkholderia megapolitana</name>
    <dbReference type="NCBI Taxonomy" id="420953"/>
    <lineage>
        <taxon>Bacteria</taxon>
        <taxon>Pseudomonadati</taxon>
        <taxon>Pseudomonadota</taxon>
        <taxon>Betaproteobacteria</taxon>
        <taxon>Burkholderiales</taxon>
        <taxon>Burkholderiaceae</taxon>
        <taxon>Paraburkholderia</taxon>
    </lineage>
</organism>
<keyword evidence="4" id="KW-1185">Reference proteome</keyword>
<reference evidence="3 4" key="1">
    <citation type="submission" date="2016-10" db="EMBL/GenBank/DDBJ databases">
        <authorList>
            <person name="de Groot N.N."/>
        </authorList>
    </citation>
    <scope>NUCLEOTIDE SEQUENCE [LARGE SCALE GENOMIC DNA]</scope>
    <source>
        <strain evidence="3 4">LMG 23650</strain>
    </source>
</reference>
<dbReference type="PANTHER" id="PTHR43187">
    <property type="entry name" value="GLUTAMINE AMIDOTRANSFERASE DUG3-RELATED"/>
    <property type="match status" value="1"/>
</dbReference>